<dbReference type="Gene3D" id="3.30.70.790">
    <property type="entry name" value="UreE, C-terminal domain"/>
    <property type="match status" value="1"/>
</dbReference>
<dbReference type="InterPro" id="IPR001876">
    <property type="entry name" value="Znf_RanBP2"/>
</dbReference>
<dbReference type="SUPFAM" id="SSF54913">
    <property type="entry name" value="GlnB-like"/>
    <property type="match status" value="1"/>
</dbReference>
<reference evidence="5" key="1">
    <citation type="submission" date="2015-12" db="EMBL/GenBank/DDBJ databases">
        <authorList>
            <person name="Tikhonova T.V."/>
            <person name="Pavlov A.R."/>
            <person name="Beletsky A.V."/>
            <person name="Mardanov A.V."/>
            <person name="Sorokin D.Y."/>
            <person name="Ravin N.V."/>
            <person name="Popov V.O."/>
        </authorList>
    </citation>
    <scope>NUCLEOTIDE SEQUENCE</scope>
    <source>
        <strain evidence="5">DSM 14787</strain>
    </source>
</reference>
<evidence type="ECO:0000256" key="1">
    <source>
        <dbReference type="ARBA" id="ARBA00022723"/>
    </source>
</evidence>
<dbReference type="Proteomes" id="UP000010809">
    <property type="component" value="Chromosome"/>
</dbReference>
<keyword evidence="2" id="KW-0863">Zinc-finger</keyword>
<dbReference type="PROSITE" id="PS50199">
    <property type="entry name" value="ZF_RANBP2_2"/>
    <property type="match status" value="1"/>
</dbReference>
<dbReference type="OrthoDB" id="9814654at2"/>
<dbReference type="InterPro" id="IPR018551">
    <property type="entry name" value="DUF2007"/>
</dbReference>
<proteinExistence type="predicted"/>
<evidence type="ECO:0000259" key="4">
    <source>
        <dbReference type="PROSITE" id="PS50199"/>
    </source>
</evidence>
<sequence>MKTVYTAADPIMAGFIEGVLQNAGIQAHVLQAGLYGAAGEIPPNECWARVVVVHEEQAEQARAVIKEYLEAEADPTACDWTCPRCKERSEAQFTQCWNCGYERETPPGR</sequence>
<organism evidence="5 6">
    <name type="scientific">Thioalkalivibrio nitratireducens (strain DSM 14787 / UNIQEM 213 / ALEN2)</name>
    <dbReference type="NCBI Taxonomy" id="1255043"/>
    <lineage>
        <taxon>Bacteria</taxon>
        <taxon>Pseudomonadati</taxon>
        <taxon>Pseudomonadota</taxon>
        <taxon>Gammaproteobacteria</taxon>
        <taxon>Chromatiales</taxon>
        <taxon>Ectothiorhodospiraceae</taxon>
        <taxon>Thioalkalivibrio</taxon>
    </lineage>
</organism>
<dbReference type="PATRIC" id="fig|1255043.3.peg.2448"/>
<dbReference type="GO" id="GO:0008270">
    <property type="term" value="F:zinc ion binding"/>
    <property type="evidence" value="ECO:0007669"/>
    <property type="project" value="UniProtKB-KW"/>
</dbReference>
<dbReference type="RefSeq" id="WP_015259187.1">
    <property type="nucleotide sequence ID" value="NC_019902.2"/>
</dbReference>
<dbReference type="AlphaFoldDB" id="L0DWU0"/>
<keyword evidence="6" id="KW-1185">Reference proteome</keyword>
<evidence type="ECO:0000313" key="6">
    <source>
        <dbReference type="Proteomes" id="UP000010809"/>
    </source>
</evidence>
<name>L0DWU0_THIND</name>
<keyword evidence="1" id="KW-0479">Metal-binding</keyword>
<evidence type="ECO:0000256" key="3">
    <source>
        <dbReference type="ARBA" id="ARBA00022833"/>
    </source>
</evidence>
<evidence type="ECO:0000256" key="2">
    <source>
        <dbReference type="ARBA" id="ARBA00022771"/>
    </source>
</evidence>
<gene>
    <name evidence="5" type="ordered locus">TVNIR_2426</name>
</gene>
<feature type="domain" description="RanBP2-type" evidence="4">
    <location>
        <begin position="76"/>
        <end position="105"/>
    </location>
</feature>
<dbReference type="eggNOG" id="ENOG5033DJM">
    <property type="taxonomic scope" value="Bacteria"/>
</dbReference>
<dbReference type="HOGENOM" id="CLU_155686_0_0_6"/>
<accession>L0DWU0</accession>
<protein>
    <recommendedName>
        <fullName evidence="4">RanBP2-type domain-containing protein</fullName>
    </recommendedName>
</protein>
<dbReference type="EMBL" id="CP003989">
    <property type="protein sequence ID" value="AGA34069.1"/>
    <property type="molecule type" value="Genomic_DNA"/>
</dbReference>
<evidence type="ECO:0000313" key="5">
    <source>
        <dbReference type="EMBL" id="AGA34069.1"/>
    </source>
</evidence>
<dbReference type="STRING" id="1255043.TVNIR_2426"/>
<dbReference type="KEGG" id="tni:TVNIR_2426"/>
<dbReference type="Pfam" id="PF09413">
    <property type="entry name" value="DUF2007"/>
    <property type="match status" value="1"/>
</dbReference>
<dbReference type="InterPro" id="IPR011322">
    <property type="entry name" value="N-reg_PII-like_a/b"/>
</dbReference>
<keyword evidence="3" id="KW-0862">Zinc</keyword>